<keyword evidence="2" id="KW-1185">Reference proteome</keyword>
<name>A0ACB8SGY6_9AGAM</name>
<organism evidence="1 2">
    <name type="scientific">Artomyces pyxidatus</name>
    <dbReference type="NCBI Taxonomy" id="48021"/>
    <lineage>
        <taxon>Eukaryota</taxon>
        <taxon>Fungi</taxon>
        <taxon>Dikarya</taxon>
        <taxon>Basidiomycota</taxon>
        <taxon>Agaricomycotina</taxon>
        <taxon>Agaricomycetes</taxon>
        <taxon>Russulales</taxon>
        <taxon>Auriscalpiaceae</taxon>
        <taxon>Artomyces</taxon>
    </lineage>
</organism>
<proteinExistence type="predicted"/>
<gene>
    <name evidence="1" type="ORF">BV25DRAFT_1833133</name>
</gene>
<evidence type="ECO:0000313" key="2">
    <source>
        <dbReference type="Proteomes" id="UP000814140"/>
    </source>
</evidence>
<sequence>MNIRRSGYDSLIGDEHLISHSSTSSGDSRHYWHPSTTRRLITLQSLVLILAIASFSCFASVFYLISFSLLDFQSVPTTFQQFKARIVLVDVGAASPKSYVADTTQVRYLSYLPHSGFHNQRIAFENALFLAQILNRTLLVPPARLGSAFGYMKSDNLHRALALSGKEGLMHCSKVAQDIALPPECWDYFDFTHVSWDWLVDLSSLPSNLLHPPGLDYPWLHESDPDALTLKDNGTYDCRFVDYESPLATQPPQRYLSSVSISTLSASSARLLQLGTLFGSSRLHLRNRTNIALRQRIREQMALSNPLLGSAAASAARRLGDTYLGAHVRMGDGVFRTLRAQNTRAIWYALVMRALNATAAQAHALEHTGLPPPLLPVDRAANRTPHPPLAPLPSSFSPLAPCPRSLHTAPDLLRLNIPLFISTDSPDPRTDPMLQRFLLTFPCTFFLSDILSAELDGLVSAYDGVPLKGFLLPFVDALVVGGAWAVVGTEGSTFSTYVEDVLWRKSHGWEIARRG</sequence>
<reference evidence="1" key="2">
    <citation type="journal article" date="2022" name="New Phytol.">
        <title>Evolutionary transition to the ectomycorrhizal habit in the genomes of a hyperdiverse lineage of mushroom-forming fungi.</title>
        <authorList>
            <person name="Looney B."/>
            <person name="Miyauchi S."/>
            <person name="Morin E."/>
            <person name="Drula E."/>
            <person name="Courty P.E."/>
            <person name="Kohler A."/>
            <person name="Kuo A."/>
            <person name="LaButti K."/>
            <person name="Pangilinan J."/>
            <person name="Lipzen A."/>
            <person name="Riley R."/>
            <person name="Andreopoulos W."/>
            <person name="He G."/>
            <person name="Johnson J."/>
            <person name="Nolan M."/>
            <person name="Tritt A."/>
            <person name="Barry K.W."/>
            <person name="Grigoriev I.V."/>
            <person name="Nagy L.G."/>
            <person name="Hibbett D."/>
            <person name="Henrissat B."/>
            <person name="Matheny P.B."/>
            <person name="Labbe J."/>
            <person name="Martin F.M."/>
        </authorList>
    </citation>
    <scope>NUCLEOTIDE SEQUENCE</scope>
    <source>
        <strain evidence="1">HHB10654</strain>
    </source>
</reference>
<dbReference type="Proteomes" id="UP000814140">
    <property type="component" value="Unassembled WGS sequence"/>
</dbReference>
<accession>A0ACB8SGY6</accession>
<evidence type="ECO:0000313" key="1">
    <source>
        <dbReference type="EMBL" id="KAI0055487.1"/>
    </source>
</evidence>
<dbReference type="EMBL" id="MU277290">
    <property type="protein sequence ID" value="KAI0055487.1"/>
    <property type="molecule type" value="Genomic_DNA"/>
</dbReference>
<comment type="caution">
    <text evidence="1">The sequence shown here is derived from an EMBL/GenBank/DDBJ whole genome shotgun (WGS) entry which is preliminary data.</text>
</comment>
<protein>
    <submittedName>
        <fullName evidence="1">Uncharacterized protein</fullName>
    </submittedName>
</protein>
<reference evidence="1" key="1">
    <citation type="submission" date="2021-03" db="EMBL/GenBank/DDBJ databases">
        <authorList>
            <consortium name="DOE Joint Genome Institute"/>
            <person name="Ahrendt S."/>
            <person name="Looney B.P."/>
            <person name="Miyauchi S."/>
            <person name="Morin E."/>
            <person name="Drula E."/>
            <person name="Courty P.E."/>
            <person name="Chicoki N."/>
            <person name="Fauchery L."/>
            <person name="Kohler A."/>
            <person name="Kuo A."/>
            <person name="Labutti K."/>
            <person name="Pangilinan J."/>
            <person name="Lipzen A."/>
            <person name="Riley R."/>
            <person name="Andreopoulos W."/>
            <person name="He G."/>
            <person name="Johnson J."/>
            <person name="Barry K.W."/>
            <person name="Grigoriev I.V."/>
            <person name="Nagy L."/>
            <person name="Hibbett D."/>
            <person name="Henrissat B."/>
            <person name="Matheny P.B."/>
            <person name="Labbe J."/>
            <person name="Martin F."/>
        </authorList>
    </citation>
    <scope>NUCLEOTIDE SEQUENCE</scope>
    <source>
        <strain evidence="1">HHB10654</strain>
    </source>
</reference>